<keyword evidence="1" id="KW-1133">Transmembrane helix</keyword>
<dbReference type="AlphaFoldDB" id="A0A246GF09"/>
<name>A0A246GF09_9FLAO</name>
<dbReference type="Proteomes" id="UP000197768">
    <property type="component" value="Unassembled WGS sequence"/>
</dbReference>
<dbReference type="RefSeq" id="WP_088394996.1">
    <property type="nucleotide sequence ID" value="NZ_MTCZ01000288.1"/>
</dbReference>
<evidence type="ECO:0000313" key="3">
    <source>
        <dbReference type="Proteomes" id="UP000197768"/>
    </source>
</evidence>
<evidence type="ECO:0000313" key="2">
    <source>
        <dbReference type="EMBL" id="OWP82701.1"/>
    </source>
</evidence>
<comment type="caution">
    <text evidence="2">The sequence shown here is derived from an EMBL/GenBank/DDBJ whole genome shotgun (WGS) entry which is preliminary data.</text>
</comment>
<feature type="transmembrane region" description="Helical" evidence="1">
    <location>
        <begin position="7"/>
        <end position="27"/>
    </location>
</feature>
<protein>
    <submittedName>
        <fullName evidence="2">Uncharacterized protein</fullName>
    </submittedName>
</protein>
<organism evidence="2 3">
    <name type="scientific">Flavobacterium davisii</name>
    <dbReference type="NCBI Taxonomy" id="2906077"/>
    <lineage>
        <taxon>Bacteria</taxon>
        <taxon>Pseudomonadati</taxon>
        <taxon>Bacteroidota</taxon>
        <taxon>Flavobacteriia</taxon>
        <taxon>Flavobacteriales</taxon>
        <taxon>Flavobacteriaceae</taxon>
        <taxon>Flavobacterium</taxon>
    </lineage>
</organism>
<proteinExistence type="predicted"/>
<accession>A0A246GF09</accession>
<dbReference type="EMBL" id="MTCZ01000288">
    <property type="protein sequence ID" value="OWP82701.1"/>
    <property type="molecule type" value="Genomic_DNA"/>
</dbReference>
<sequence>MKLNKTLKILIILNVIISVIIILVKIASNSFMHPFDDIKAISVPPKYLVVDTLNVDSVRYNIDEGKTTPETFKFCLYLTSKKGEKKEIFYFQKRYRVNLFNQNKIILLRNKINDNVFLDDSGYLKYISRSCYFTLYFYFSLLLIVLIFIIHKLYVFKK</sequence>
<keyword evidence="1" id="KW-0812">Transmembrane</keyword>
<reference evidence="2 3" key="1">
    <citation type="journal article" date="2017" name="Infect. Genet. Evol.">
        <title>Comparative genome analysis of fish pathogen Flavobacterium columnare reveals extensive sequence diversity within the species.</title>
        <authorList>
            <person name="Kayansamruaj P."/>
            <person name="Dong H.T."/>
            <person name="Hirono I."/>
            <person name="Kondo H."/>
            <person name="Senapin S."/>
            <person name="Rodkhum C."/>
        </authorList>
    </citation>
    <scope>NUCLEOTIDE SEQUENCE [LARGE SCALE GENOMIC DNA]</scope>
    <source>
        <strain evidence="2 3">1215</strain>
    </source>
</reference>
<evidence type="ECO:0000256" key="1">
    <source>
        <dbReference type="SAM" id="Phobius"/>
    </source>
</evidence>
<keyword evidence="1" id="KW-0472">Membrane</keyword>
<gene>
    <name evidence="2" type="ORF">BWK59_14465</name>
</gene>
<feature type="transmembrane region" description="Helical" evidence="1">
    <location>
        <begin position="135"/>
        <end position="155"/>
    </location>
</feature>